<dbReference type="Gene3D" id="1.10.10.10">
    <property type="entry name" value="Winged helix-like DNA-binding domain superfamily/Winged helix DNA-binding domain"/>
    <property type="match status" value="1"/>
</dbReference>
<dbReference type="GO" id="GO:0007129">
    <property type="term" value="P:homologous chromosome pairing at meiosis"/>
    <property type="evidence" value="ECO:0007669"/>
    <property type="project" value="TreeGrafter"/>
</dbReference>
<dbReference type="VEuPathDB" id="MicrosporidiaDB:HERIO_2021"/>
<dbReference type="InterPro" id="IPR036388">
    <property type="entry name" value="WH-like_DNA-bd_sf"/>
</dbReference>
<comment type="similarity">
    <text evidence="2">Belongs to the HOP2 family.</text>
</comment>
<feature type="domain" description="Homologous-pairing protein 2 winged helix" evidence="6">
    <location>
        <begin position="18"/>
        <end position="73"/>
    </location>
</feature>
<dbReference type="GO" id="GO:0120230">
    <property type="term" value="F:recombinase activator activity"/>
    <property type="evidence" value="ECO:0007669"/>
    <property type="project" value="TreeGrafter"/>
</dbReference>
<dbReference type="GO" id="GO:0120231">
    <property type="term" value="C:DNA recombinase auxiliary factor complex"/>
    <property type="evidence" value="ECO:0007669"/>
    <property type="project" value="TreeGrafter"/>
</dbReference>
<dbReference type="PANTHER" id="PTHR15938:SF0">
    <property type="entry name" value="HOMOLOGOUS-PAIRING PROTEIN 2 HOMOLOG"/>
    <property type="match status" value="1"/>
</dbReference>
<dbReference type="GO" id="GO:0003690">
    <property type="term" value="F:double-stranded DNA binding"/>
    <property type="evidence" value="ECO:0007669"/>
    <property type="project" value="TreeGrafter"/>
</dbReference>
<evidence type="ECO:0000313" key="7">
    <source>
        <dbReference type="EMBL" id="ORD99117.1"/>
    </source>
</evidence>
<keyword evidence="5" id="KW-0469">Meiosis</keyword>
<sequence>MSTSKTKKDEDFKELRNNVYTLFYYSNKPYCLNELVLQFKGYKKTIIEKIITDLENKGLITIKLNNKTKIFHLNQSNLKYEKSEEEYKTEYETKLVELKELKSLNSTLNSKVTSFKNMLTNEEMEEKIKYFKEFLLENKNIKEGVNEEIFNKTVNNLKKINQIKLKRKRIFNDIVNGVSEGMNMKKKEFLDEVGIE</sequence>
<evidence type="ECO:0000259" key="6">
    <source>
        <dbReference type="Pfam" id="PF07106"/>
    </source>
</evidence>
<dbReference type="GO" id="GO:0000794">
    <property type="term" value="C:condensed nuclear chromosome"/>
    <property type="evidence" value="ECO:0007669"/>
    <property type="project" value="TreeGrafter"/>
</dbReference>
<evidence type="ECO:0000313" key="8">
    <source>
        <dbReference type="Proteomes" id="UP000192501"/>
    </source>
</evidence>
<dbReference type="GO" id="GO:0010774">
    <property type="term" value="P:meiotic strand invasion involved in reciprocal meiotic recombination"/>
    <property type="evidence" value="ECO:0007669"/>
    <property type="project" value="TreeGrafter"/>
</dbReference>
<evidence type="ECO:0000256" key="1">
    <source>
        <dbReference type="ARBA" id="ARBA00004123"/>
    </source>
</evidence>
<dbReference type="Proteomes" id="UP000192501">
    <property type="component" value="Unassembled WGS sequence"/>
</dbReference>
<dbReference type="EMBL" id="LTAI01000294">
    <property type="protein sequence ID" value="ORD99117.1"/>
    <property type="molecule type" value="Genomic_DNA"/>
</dbReference>
<name>A0A1X0QH73_9MICR</name>
<dbReference type="InterPro" id="IPR010776">
    <property type="entry name" value="Hop2_WH_dom"/>
</dbReference>
<dbReference type="VEuPathDB" id="MicrosporidiaDB:A0H76_1383"/>
<evidence type="ECO:0000256" key="3">
    <source>
        <dbReference type="ARBA" id="ARBA00023172"/>
    </source>
</evidence>
<proteinExistence type="inferred from homology"/>
<evidence type="ECO:0000256" key="2">
    <source>
        <dbReference type="ARBA" id="ARBA00007922"/>
    </source>
</evidence>
<dbReference type="GO" id="GO:0000709">
    <property type="term" value="P:meiotic joint molecule formation"/>
    <property type="evidence" value="ECO:0007669"/>
    <property type="project" value="TreeGrafter"/>
</dbReference>
<keyword evidence="4" id="KW-0539">Nucleus</keyword>
<organism evidence="7 8">
    <name type="scientific">Hepatospora eriocheir</name>
    <dbReference type="NCBI Taxonomy" id="1081669"/>
    <lineage>
        <taxon>Eukaryota</taxon>
        <taxon>Fungi</taxon>
        <taxon>Fungi incertae sedis</taxon>
        <taxon>Microsporidia</taxon>
        <taxon>Hepatosporidae</taxon>
        <taxon>Hepatospora</taxon>
    </lineage>
</organism>
<dbReference type="PANTHER" id="PTHR15938">
    <property type="entry name" value="TBP-1 INTERACTING PROTEIN"/>
    <property type="match status" value="1"/>
</dbReference>
<keyword evidence="3" id="KW-0233">DNA recombination</keyword>
<dbReference type="AlphaFoldDB" id="A0A1X0QH73"/>
<comment type="caution">
    <text evidence="7">The sequence shown here is derived from an EMBL/GenBank/DDBJ whole genome shotgun (WGS) entry which is preliminary data.</text>
</comment>
<reference evidence="7 8" key="1">
    <citation type="journal article" date="2017" name="Environ. Microbiol.">
        <title>Decay of the glycolytic pathway and adaptation to intranuclear parasitism within Enterocytozoonidae microsporidia.</title>
        <authorList>
            <person name="Wiredu Boakye D."/>
            <person name="Jaroenlak P."/>
            <person name="Prachumwat A."/>
            <person name="Williams T.A."/>
            <person name="Bateman K.S."/>
            <person name="Itsathitphaisarn O."/>
            <person name="Sritunyalucksana K."/>
            <person name="Paszkiewicz K.H."/>
            <person name="Moore K.A."/>
            <person name="Stentiford G.D."/>
            <person name="Williams B.A."/>
        </authorList>
    </citation>
    <scope>NUCLEOTIDE SEQUENCE [LARGE SCALE GENOMIC DNA]</scope>
    <source>
        <strain evidence="8">canceri</strain>
    </source>
</reference>
<evidence type="ECO:0000256" key="5">
    <source>
        <dbReference type="ARBA" id="ARBA00023254"/>
    </source>
</evidence>
<protein>
    <submittedName>
        <fullName evidence="7">HOP2</fullName>
    </submittedName>
</protein>
<accession>A0A1X0QH73</accession>
<evidence type="ECO:0000256" key="4">
    <source>
        <dbReference type="ARBA" id="ARBA00023242"/>
    </source>
</evidence>
<gene>
    <name evidence="7" type="primary">HOP2</name>
    <name evidence="7" type="ORF">A0H76_1383</name>
</gene>
<dbReference type="Pfam" id="PF07106">
    <property type="entry name" value="WHD_TBPIP"/>
    <property type="match status" value="1"/>
</dbReference>
<comment type="subcellular location">
    <subcellularLocation>
        <location evidence="1">Nucleus</location>
    </subcellularLocation>
</comment>